<sequence length="201" mass="20981">MKHRNVRKVGYGGAVKAVTSVVSSVAKAIPAVSSFIPGANVLSAIGLGAQLFSGAQERKYAGRAAESAQKTFELSKEKATQESRYQEVLAQRQRAATFREQRIRLGNIVAQTGGSGLGMAGTSSFTGSVGSLGTQAATGIGNINVAESTGQTLTGINQEIGQAASEQFQAQSQQQGWQRVGTMASNFPTSFGNIFKTTETT</sequence>
<gene>
    <name evidence="1" type="ORF">UFOVP342_66</name>
</gene>
<protein>
    <recommendedName>
        <fullName evidence="2">Internal virion protein</fullName>
    </recommendedName>
</protein>
<reference evidence="1" key="1">
    <citation type="submission" date="2020-04" db="EMBL/GenBank/DDBJ databases">
        <authorList>
            <person name="Chiriac C."/>
            <person name="Salcher M."/>
            <person name="Ghai R."/>
            <person name="Kavagutti S V."/>
        </authorList>
    </citation>
    <scope>NUCLEOTIDE SEQUENCE</scope>
</reference>
<accession>A0A6J5M743</accession>
<organism evidence="1">
    <name type="scientific">uncultured Caudovirales phage</name>
    <dbReference type="NCBI Taxonomy" id="2100421"/>
    <lineage>
        <taxon>Viruses</taxon>
        <taxon>Duplodnaviria</taxon>
        <taxon>Heunggongvirae</taxon>
        <taxon>Uroviricota</taxon>
        <taxon>Caudoviricetes</taxon>
        <taxon>Peduoviridae</taxon>
        <taxon>Maltschvirus</taxon>
        <taxon>Maltschvirus maltsch</taxon>
    </lineage>
</organism>
<proteinExistence type="predicted"/>
<evidence type="ECO:0000313" key="1">
    <source>
        <dbReference type="EMBL" id="CAB4139649.1"/>
    </source>
</evidence>
<dbReference type="EMBL" id="LR796361">
    <property type="protein sequence ID" value="CAB4139649.1"/>
    <property type="molecule type" value="Genomic_DNA"/>
</dbReference>
<evidence type="ECO:0008006" key="2">
    <source>
        <dbReference type="Google" id="ProtNLM"/>
    </source>
</evidence>
<name>A0A6J5M743_9CAUD</name>